<keyword evidence="1" id="KW-1133">Transmembrane helix</keyword>
<sequence>MCVALSAVGFRKLRSSAYVIPLSPALYLIELIEMLWWDRRKQAGLICGAHIQGSVAGAGPA</sequence>
<dbReference type="VEuPathDB" id="FungiDB:BO80DRAFT_425523"/>
<dbReference type="Proteomes" id="UP000249402">
    <property type="component" value="Unassembled WGS sequence"/>
</dbReference>
<keyword evidence="1" id="KW-0812">Transmembrane</keyword>
<dbReference type="AlphaFoldDB" id="A0A395GZC0"/>
<name>A0A395GZC0_9EURO</name>
<feature type="transmembrane region" description="Helical" evidence="1">
    <location>
        <begin position="18"/>
        <end position="37"/>
    </location>
</feature>
<proteinExistence type="predicted"/>
<evidence type="ECO:0000313" key="2">
    <source>
        <dbReference type="EMBL" id="RAL00710.1"/>
    </source>
</evidence>
<evidence type="ECO:0000256" key="1">
    <source>
        <dbReference type="SAM" id="Phobius"/>
    </source>
</evidence>
<keyword evidence="3" id="KW-1185">Reference proteome</keyword>
<reference evidence="2 3" key="1">
    <citation type="submission" date="2018-02" db="EMBL/GenBank/DDBJ databases">
        <title>The genomes of Aspergillus section Nigri reveals drivers in fungal speciation.</title>
        <authorList>
            <consortium name="DOE Joint Genome Institute"/>
            <person name="Vesth T.C."/>
            <person name="Nybo J."/>
            <person name="Theobald S."/>
            <person name="Brandl J."/>
            <person name="Frisvad J.C."/>
            <person name="Nielsen K.F."/>
            <person name="Lyhne E.K."/>
            <person name="Kogle M.E."/>
            <person name="Kuo A."/>
            <person name="Riley R."/>
            <person name="Clum A."/>
            <person name="Nolan M."/>
            <person name="Lipzen A."/>
            <person name="Salamov A."/>
            <person name="Henrissat B."/>
            <person name="Wiebenga A."/>
            <person name="De vries R.P."/>
            <person name="Grigoriev I.V."/>
            <person name="Mortensen U.H."/>
            <person name="Andersen M.R."/>
            <person name="Baker S.E."/>
        </authorList>
    </citation>
    <scope>NUCLEOTIDE SEQUENCE [LARGE SCALE GENOMIC DNA]</scope>
    <source>
        <strain evidence="2 3">CBS 121593</strain>
    </source>
</reference>
<keyword evidence="1" id="KW-0472">Membrane</keyword>
<accession>A0A395GZC0</accession>
<protein>
    <submittedName>
        <fullName evidence="2">Uncharacterized protein</fullName>
    </submittedName>
</protein>
<dbReference type="RefSeq" id="XP_025575037.1">
    <property type="nucleotide sequence ID" value="XM_025719537.1"/>
</dbReference>
<organism evidence="2 3">
    <name type="scientific">Aspergillus ibericus CBS 121593</name>
    <dbReference type="NCBI Taxonomy" id="1448316"/>
    <lineage>
        <taxon>Eukaryota</taxon>
        <taxon>Fungi</taxon>
        <taxon>Dikarya</taxon>
        <taxon>Ascomycota</taxon>
        <taxon>Pezizomycotina</taxon>
        <taxon>Eurotiomycetes</taxon>
        <taxon>Eurotiomycetidae</taxon>
        <taxon>Eurotiales</taxon>
        <taxon>Aspergillaceae</taxon>
        <taxon>Aspergillus</taxon>
        <taxon>Aspergillus subgen. Circumdati</taxon>
    </lineage>
</organism>
<gene>
    <name evidence="2" type="ORF">BO80DRAFT_425523</name>
</gene>
<dbReference type="GeneID" id="37224402"/>
<evidence type="ECO:0000313" key="3">
    <source>
        <dbReference type="Proteomes" id="UP000249402"/>
    </source>
</evidence>
<dbReference type="EMBL" id="KZ824439">
    <property type="protein sequence ID" value="RAL00710.1"/>
    <property type="molecule type" value="Genomic_DNA"/>
</dbReference>